<organism evidence="1">
    <name type="scientific">Oryza sativa subsp. japonica</name>
    <name type="common">Rice</name>
    <dbReference type="NCBI Taxonomy" id="39947"/>
    <lineage>
        <taxon>Eukaryota</taxon>
        <taxon>Viridiplantae</taxon>
        <taxon>Streptophyta</taxon>
        <taxon>Embryophyta</taxon>
        <taxon>Tracheophyta</taxon>
        <taxon>Spermatophyta</taxon>
        <taxon>Magnoliopsida</taxon>
        <taxon>Liliopsida</taxon>
        <taxon>Poales</taxon>
        <taxon>Poaceae</taxon>
        <taxon>BOP clade</taxon>
        <taxon>Oryzoideae</taxon>
        <taxon>Oryzeae</taxon>
        <taxon>Oryzinae</taxon>
        <taxon>Oryza</taxon>
        <taxon>Oryza sativa</taxon>
    </lineage>
</organism>
<dbReference type="EMBL" id="AP003924">
    <property type="protein sequence ID" value="BAD87956.1"/>
    <property type="molecule type" value="Genomic_DNA"/>
</dbReference>
<name>Q5JKQ1_ORYSJ</name>
<reference evidence="1" key="1">
    <citation type="journal article" date="2002" name="Nature">
        <title>The genome sequence and structure of rice chromosome 1.</title>
        <authorList>
            <person name="Sasaki T."/>
            <person name="Matsumoto T."/>
            <person name="Yamamoto K."/>
            <person name="Sakata K."/>
            <person name="Baba T."/>
            <person name="Katayose Y."/>
            <person name="Wu J."/>
            <person name="Niimura Y."/>
            <person name="Cheng Z."/>
            <person name="Nagamura Y."/>
            <person name="Antonio B.A."/>
            <person name="Kanamori H."/>
            <person name="Hosokawa S."/>
            <person name="Masukawa M."/>
            <person name="Arikawa K."/>
            <person name="Chiden Y."/>
            <person name="Hayashi M."/>
            <person name="Okamoto M."/>
            <person name="Ando T."/>
            <person name="Aoki H."/>
            <person name="Arita K."/>
            <person name="Hamada M."/>
            <person name="Harada C."/>
            <person name="Hijishita S."/>
            <person name="Honda M."/>
            <person name="Ichikawa Y."/>
            <person name="Idonuma A."/>
            <person name="Iijima M."/>
            <person name="Ikeda M."/>
            <person name="Ikeno M."/>
            <person name="Itoh S."/>
            <person name="Itoh T."/>
            <person name="Itoh Y."/>
            <person name="Itoh Y."/>
            <person name="Iwabuchi A."/>
            <person name="Kamiya K."/>
            <person name="Karasawa W."/>
            <person name="Katagiri S."/>
            <person name="Kikuta A."/>
            <person name="Kobayashi N."/>
            <person name="Kono I."/>
            <person name="Machita K."/>
            <person name="Maehara T."/>
            <person name="Mizuno H."/>
            <person name="Mizubayashi T."/>
            <person name="Mukai Y."/>
            <person name="Nagasaki H."/>
            <person name="Nakashima M."/>
            <person name="Nakama Y."/>
            <person name="Nakamichi Y."/>
            <person name="Nakamura M."/>
            <person name="Namiki N."/>
            <person name="Negishi M."/>
            <person name="Ohta I."/>
            <person name="Ono N."/>
            <person name="Saji S."/>
            <person name="Sakai K."/>
            <person name="Shibata M."/>
            <person name="Shimokawa T."/>
            <person name="Shomura A."/>
            <person name="Song J."/>
            <person name="Takazaki Y."/>
            <person name="Terasawa K."/>
            <person name="Tsuji K."/>
            <person name="Waki K."/>
            <person name="Yamagata H."/>
            <person name="Yamane H."/>
            <person name="Yoshiki S."/>
            <person name="Yoshihara R."/>
            <person name="Yukawa K."/>
            <person name="Zhong H."/>
            <person name="Iwama H."/>
            <person name="Endo T."/>
            <person name="Ito H."/>
            <person name="Hahn J.H."/>
            <person name="Kim H.I."/>
            <person name="Eun M.Y."/>
            <person name="Yano M."/>
            <person name="Jiang J."/>
            <person name="Gojobori T."/>
        </authorList>
    </citation>
    <scope>NUCLEOTIDE SEQUENCE [LARGE SCALE GENOMIC DNA]</scope>
</reference>
<gene>
    <name evidence="1" type="primary">B1064G04.35</name>
</gene>
<proteinExistence type="predicted"/>
<accession>Q5JKQ1</accession>
<evidence type="ECO:0000313" key="1">
    <source>
        <dbReference type="EMBL" id="BAD87956.1"/>
    </source>
</evidence>
<dbReference type="Proteomes" id="UP000817658">
    <property type="component" value="Chromosome 1"/>
</dbReference>
<dbReference type="AlphaFoldDB" id="Q5JKQ1"/>
<sequence>MAAKRKAAAEATSAAARGVAAAPAAEVGLGAGASAAETAEMAATARTARMARALDPAAAITSIRWLVVGGGGEKVLEGGGIMGREREDVLLVLVWRWGKGVGCEGIYRAGDAGVQMFDVTMCKCFV</sequence>
<protein>
    <submittedName>
        <fullName evidence="1">Uncharacterized protein</fullName>
    </submittedName>
</protein>